<feature type="transmembrane region" description="Helical" evidence="6">
    <location>
        <begin position="317"/>
        <end position="337"/>
    </location>
</feature>
<evidence type="ECO:0000256" key="2">
    <source>
        <dbReference type="ARBA" id="ARBA00022692"/>
    </source>
</evidence>
<evidence type="ECO:0000259" key="7">
    <source>
        <dbReference type="Pfam" id="PF00361"/>
    </source>
</evidence>
<feature type="domain" description="NADH-Ubiquinone oxidoreductase (complex I) chain 5 N-terminal" evidence="8">
    <location>
        <begin position="70"/>
        <end position="119"/>
    </location>
</feature>
<feature type="transmembrane region" description="Helical" evidence="6">
    <location>
        <begin position="278"/>
        <end position="297"/>
    </location>
</feature>
<protein>
    <submittedName>
        <fullName evidence="9">NADH-quinone oxidoreductase subunit L</fullName>
    </submittedName>
</protein>
<evidence type="ECO:0000256" key="6">
    <source>
        <dbReference type="SAM" id="Phobius"/>
    </source>
</evidence>
<feature type="transmembrane region" description="Helical" evidence="6">
    <location>
        <begin position="412"/>
        <end position="432"/>
    </location>
</feature>
<keyword evidence="2 5" id="KW-0812">Transmembrane</keyword>
<dbReference type="InterPro" id="IPR018393">
    <property type="entry name" value="NADHpl_OxRdtase_5_subgr"/>
</dbReference>
<feature type="transmembrane region" description="Helical" evidence="6">
    <location>
        <begin position="453"/>
        <end position="473"/>
    </location>
</feature>
<keyword evidence="10" id="KW-1185">Reference proteome</keyword>
<keyword evidence="3 6" id="KW-1133">Transmembrane helix</keyword>
<dbReference type="PRINTS" id="PR01435">
    <property type="entry name" value="NPOXDRDTASE5"/>
</dbReference>
<dbReference type="Gene3D" id="1.20.5.2700">
    <property type="match status" value="1"/>
</dbReference>
<dbReference type="NCBIfam" id="TIGR01974">
    <property type="entry name" value="NDH_I_L"/>
    <property type="match status" value="1"/>
</dbReference>
<dbReference type="Pfam" id="PF00662">
    <property type="entry name" value="Proton_antipo_N"/>
    <property type="match status" value="1"/>
</dbReference>
<feature type="transmembrane region" description="Helical" evidence="6">
    <location>
        <begin position="250"/>
        <end position="266"/>
    </location>
</feature>
<dbReference type="InterPro" id="IPR003945">
    <property type="entry name" value="NU5C-like"/>
</dbReference>
<sequence length="621" mass="66756">MFRLAWTMIAVPGLVAAFLLLAGRVTDKWGHLLATAAVLWSFAIACCLFGEMLMADEAQRAVTSHLWTLFQTGDWHLEVGLLVDQLSILFALLITGVGSLIHIYSIGYMAHDVRRRRFFAYLNLFIAAMLTLVLANNYVVTFVGWEGVGLASFLLISFWQHKASAAAAGTKAFVMNRVGDLGLMFAIFSMFALFGSASFTDVNEGMAHVSPTWATLIGLFLLLAACGKSAQVPLQAWLLDAMEGPTPVSALIHAATMVTAGVYLVVRSHHVYEQTETAQLAVAIVGTVTLLFGAWIGTSKDDIKKVLAGSTMSQIGYMMLAAGLGPIGAAFAIFHLITHGFFKANMFLGAGSVMHGMDDDVDMRHFGALRKAMPITFLTFAMGYLAIIGFPFTAGFYSKDHIIEAAFEKSPVFGALALLGALVTAFYMTRLMMMTFFGEKRWLKGVHPHESPATMTIPLVILAVLSIVAGAVMNNWIGDWLEPATGAEVHHTGLVHITGIGWLTMATVALGVALGWFFFRKDIPSYEPATGNVLSLAGRNDLYGDAVNHAVVVEPTRKLAGFLQHFDRGVVDGAVMGSAGGLAGMSTIVRKLQNGFVRSYALTMVVGAILVGLALILGQLA</sequence>
<dbReference type="InterPro" id="IPR001750">
    <property type="entry name" value="ND/Mrp_TM"/>
</dbReference>
<evidence type="ECO:0000256" key="4">
    <source>
        <dbReference type="ARBA" id="ARBA00023136"/>
    </source>
</evidence>
<name>A0ABW4RVI5_9ACTN</name>
<feature type="domain" description="NADH:quinone oxidoreductase/Mrp antiporter transmembrane" evidence="7">
    <location>
        <begin position="135"/>
        <end position="422"/>
    </location>
</feature>
<feature type="transmembrane region" description="Helical" evidence="6">
    <location>
        <begin position="372"/>
        <end position="392"/>
    </location>
</feature>
<dbReference type="PANTHER" id="PTHR42829:SF2">
    <property type="entry name" value="NADH-UBIQUINONE OXIDOREDUCTASE CHAIN 5"/>
    <property type="match status" value="1"/>
</dbReference>
<reference evidence="10" key="1">
    <citation type="journal article" date="2019" name="Int. J. Syst. Evol. Microbiol.">
        <title>The Global Catalogue of Microorganisms (GCM) 10K type strain sequencing project: providing services to taxonomists for standard genome sequencing and annotation.</title>
        <authorList>
            <consortium name="The Broad Institute Genomics Platform"/>
            <consortium name="The Broad Institute Genome Sequencing Center for Infectious Disease"/>
            <person name="Wu L."/>
            <person name="Ma J."/>
        </authorList>
    </citation>
    <scope>NUCLEOTIDE SEQUENCE [LARGE SCALE GENOMIC DNA]</scope>
    <source>
        <strain evidence="10">CAIM 431</strain>
    </source>
</reference>
<dbReference type="InterPro" id="IPR001516">
    <property type="entry name" value="Proton_antipo_N"/>
</dbReference>
<comment type="subcellular location">
    <subcellularLocation>
        <location evidence="1">Endomembrane system</location>
        <topology evidence="1">Multi-pass membrane protein</topology>
    </subcellularLocation>
    <subcellularLocation>
        <location evidence="5">Membrane</location>
        <topology evidence="5">Multi-pass membrane protein</topology>
    </subcellularLocation>
</comment>
<evidence type="ECO:0000313" key="10">
    <source>
        <dbReference type="Proteomes" id="UP001597326"/>
    </source>
</evidence>
<evidence type="ECO:0000256" key="5">
    <source>
        <dbReference type="RuleBase" id="RU000320"/>
    </source>
</evidence>
<dbReference type="NCBIfam" id="NF005141">
    <property type="entry name" value="PRK06590.1"/>
    <property type="match status" value="1"/>
</dbReference>
<evidence type="ECO:0000259" key="8">
    <source>
        <dbReference type="Pfam" id="PF00662"/>
    </source>
</evidence>
<feature type="transmembrane region" description="Helical" evidence="6">
    <location>
        <begin position="181"/>
        <end position="200"/>
    </location>
</feature>
<gene>
    <name evidence="9" type="primary">nuoL</name>
    <name evidence="9" type="ORF">ACFSCS_08415</name>
</gene>
<feature type="transmembrane region" description="Helical" evidence="6">
    <location>
        <begin position="6"/>
        <end position="25"/>
    </location>
</feature>
<accession>A0ABW4RVI5</accession>
<dbReference type="PRINTS" id="PR01434">
    <property type="entry name" value="NADHDHGNASE5"/>
</dbReference>
<keyword evidence="4 6" id="KW-0472">Membrane</keyword>
<organism evidence="9 10">
    <name type="scientific">Luteococcus peritonei</name>
    <dbReference type="NCBI Taxonomy" id="88874"/>
    <lineage>
        <taxon>Bacteria</taxon>
        <taxon>Bacillati</taxon>
        <taxon>Actinomycetota</taxon>
        <taxon>Actinomycetes</taxon>
        <taxon>Propionibacteriales</taxon>
        <taxon>Propionibacteriaceae</taxon>
        <taxon>Luteococcus</taxon>
    </lineage>
</organism>
<dbReference type="RefSeq" id="WP_343873209.1">
    <property type="nucleotide sequence ID" value="NZ_BAAAIX010000014.1"/>
</dbReference>
<feature type="transmembrane region" description="Helical" evidence="6">
    <location>
        <begin position="32"/>
        <end position="55"/>
    </location>
</feature>
<evidence type="ECO:0000256" key="1">
    <source>
        <dbReference type="ARBA" id="ARBA00004127"/>
    </source>
</evidence>
<evidence type="ECO:0000313" key="9">
    <source>
        <dbReference type="EMBL" id="MFD1890206.1"/>
    </source>
</evidence>
<proteinExistence type="predicted"/>
<evidence type="ECO:0000256" key="3">
    <source>
        <dbReference type="ARBA" id="ARBA00022989"/>
    </source>
</evidence>
<feature type="transmembrane region" description="Helical" evidence="6">
    <location>
        <begin position="118"/>
        <end position="140"/>
    </location>
</feature>
<dbReference type="PANTHER" id="PTHR42829">
    <property type="entry name" value="NADH-UBIQUINONE OXIDOREDUCTASE CHAIN 5"/>
    <property type="match status" value="1"/>
</dbReference>
<feature type="transmembrane region" description="Helical" evidence="6">
    <location>
        <begin position="493"/>
        <end position="519"/>
    </location>
</feature>
<dbReference type="Pfam" id="PF00361">
    <property type="entry name" value="Proton_antipo_M"/>
    <property type="match status" value="1"/>
</dbReference>
<feature type="transmembrane region" description="Helical" evidence="6">
    <location>
        <begin position="600"/>
        <end position="620"/>
    </location>
</feature>
<feature type="transmembrane region" description="Helical" evidence="6">
    <location>
        <begin position="86"/>
        <end position="106"/>
    </location>
</feature>
<feature type="transmembrane region" description="Helical" evidence="6">
    <location>
        <begin position="212"/>
        <end position="230"/>
    </location>
</feature>
<dbReference type="EMBL" id="JBHUFZ010000017">
    <property type="protein sequence ID" value="MFD1890206.1"/>
    <property type="molecule type" value="Genomic_DNA"/>
</dbReference>
<comment type="caution">
    <text evidence="9">The sequence shown here is derived from an EMBL/GenBank/DDBJ whole genome shotgun (WGS) entry which is preliminary data.</text>
</comment>
<dbReference type="Proteomes" id="UP001597326">
    <property type="component" value="Unassembled WGS sequence"/>
</dbReference>